<dbReference type="EMBL" id="CAJNJA010006460">
    <property type="protein sequence ID" value="CAE7210686.1"/>
    <property type="molecule type" value="Genomic_DNA"/>
</dbReference>
<reference evidence="2" key="1">
    <citation type="submission" date="2021-02" db="EMBL/GenBank/DDBJ databases">
        <authorList>
            <person name="Dougan E. K."/>
            <person name="Rhodes N."/>
            <person name="Thang M."/>
            <person name="Chan C."/>
        </authorList>
    </citation>
    <scope>NUCLEOTIDE SEQUENCE</scope>
</reference>
<sequence>MAVMNLRGDLNAHLPCLSRGNAPYAGGVEKEIQAIITAASALGLAIRNPAETSTLDAGTALDVLATSPSVGASVYVQPREERTVPSDHKHLFATLSARISIQKIAKPVAVQWSRKGNWEAAMSPFQDIALYMAAWITVLQRSANLRGSTVANKWKGLRATFVNLACWWRTAILMLAGHLAGLVVFKDNTRGLNMTPSTATVANWLADASATNPHLSDMEKRLQEESDLFDSCSQANTKIVQRHAALWHSDHGQADAFLSRLLNPKFPVTLVLLSDDGEELSQSTAIATLTKNLLDRVQCKTMGDTSFNCSIAAEVVNHRREARQEFATLEGDPISLADVAAVVSASGSQKTALRFPRAALKTKAARFHLLLWAICNIVAVAGILPDLWLREICPVDKRGIGLVRSLAQIRPISVVDDVESVLDGVWLHHVRPLLEDFMTQQQSGGRYDHLLVVLGLLVTLQSRKAQGLGTLFQVMDLEQGYESIWRDAVRHLARQAHLTSWQWLLLDAMLGEEKLRVRLGPVLGAVVTILHTSIGQGKRSGTHLFGTFATAIIKAVSDKRKGVAITVPDHVALALSWCRQGFHVQQEQCSVAELFKAWSALRNLPPTLQVSYVESTAQSFMPYQQFVDDGFLLCLHWNDLSCANQVITEACHLWRHKFAGGRKGPRVLQVGPMCDSQMSPQNITLCGEQPVKVEQVKVLGTIIDDQLTLEAQLCAVLSTLQSEGIRLVTGMTAAGFGLPAIASQFSTRVVAKAMHGCELLASHFDGFTKVSSRLNHAHYIVAKACLGVPPTTSLGSYVAAFAECRFLTRASTILAQRVVMTRARLALLPRSHPTRVAVRAAQHLPATWWQHARVLMLSISSEFSEIWEFAGASDFDNLTKQEKTKLLQAYRNSCVTPLLRLLEEQWFQQQLQHMISEAIVPYNHLDHVLLPWQPNERWQTWPPTFWNMVRIWKVARIVCALPILTHEGSKFLSLLATCPFCGHVVVGIRHFVEQCVHMQDIRSSVFRLMGGSCELSMILCQSSASVEIFTAKVKLVAGATSRVAQYLQLDTV</sequence>
<protein>
    <submittedName>
        <fullName evidence="2">Uncharacterized protein</fullName>
    </submittedName>
</protein>
<accession>A0A812JPJ2</accession>
<dbReference type="OrthoDB" id="418310at2759"/>
<gene>
    <name evidence="2" type="ORF">SNEC2469_LOCUS2113</name>
</gene>
<organism evidence="2 3">
    <name type="scientific">Symbiodinium necroappetens</name>
    <dbReference type="NCBI Taxonomy" id="1628268"/>
    <lineage>
        <taxon>Eukaryota</taxon>
        <taxon>Sar</taxon>
        <taxon>Alveolata</taxon>
        <taxon>Dinophyceae</taxon>
        <taxon>Suessiales</taxon>
        <taxon>Symbiodiniaceae</taxon>
        <taxon>Symbiodinium</taxon>
    </lineage>
</organism>
<proteinExistence type="predicted"/>
<evidence type="ECO:0000313" key="2">
    <source>
        <dbReference type="EMBL" id="CAE7210686.1"/>
    </source>
</evidence>
<comment type="caution">
    <text evidence="2">The sequence shown here is derived from an EMBL/GenBank/DDBJ whole genome shotgun (WGS) entry which is preliminary data.</text>
</comment>
<name>A0A812JPJ2_9DINO</name>
<keyword evidence="3" id="KW-1185">Reference proteome</keyword>
<feature type="transmembrane region" description="Helical" evidence="1">
    <location>
        <begin position="369"/>
        <end position="389"/>
    </location>
</feature>
<evidence type="ECO:0000313" key="3">
    <source>
        <dbReference type="Proteomes" id="UP000601435"/>
    </source>
</evidence>
<dbReference type="Proteomes" id="UP000601435">
    <property type="component" value="Unassembled WGS sequence"/>
</dbReference>
<keyword evidence="1" id="KW-0812">Transmembrane</keyword>
<keyword evidence="1" id="KW-0472">Membrane</keyword>
<feature type="transmembrane region" description="Helical" evidence="1">
    <location>
        <begin position="167"/>
        <end position="185"/>
    </location>
</feature>
<keyword evidence="1" id="KW-1133">Transmembrane helix</keyword>
<evidence type="ECO:0000256" key="1">
    <source>
        <dbReference type="SAM" id="Phobius"/>
    </source>
</evidence>
<dbReference type="AlphaFoldDB" id="A0A812JPJ2"/>